<dbReference type="AlphaFoldDB" id="A0AAN6QGX7"/>
<feature type="compositionally biased region" description="Polar residues" evidence="1">
    <location>
        <begin position="336"/>
        <end position="346"/>
    </location>
</feature>
<evidence type="ECO:0000256" key="2">
    <source>
        <dbReference type="SAM" id="Phobius"/>
    </source>
</evidence>
<keyword evidence="2" id="KW-0472">Membrane</keyword>
<keyword evidence="2" id="KW-0812">Transmembrane</keyword>
<accession>A0AAN6QGX7</accession>
<comment type="caution">
    <text evidence="3">The sequence shown here is derived from an EMBL/GenBank/DDBJ whole genome shotgun (WGS) entry which is preliminary data.</text>
</comment>
<gene>
    <name evidence="3" type="ORF">N656DRAFT_800299</name>
</gene>
<protein>
    <submittedName>
        <fullName evidence="3">Uncharacterized protein</fullName>
    </submittedName>
</protein>
<dbReference type="RefSeq" id="XP_064667610.1">
    <property type="nucleotide sequence ID" value="XM_064817995.1"/>
</dbReference>
<evidence type="ECO:0000313" key="3">
    <source>
        <dbReference type="EMBL" id="KAK4110040.1"/>
    </source>
</evidence>
<feature type="compositionally biased region" description="Low complexity" evidence="1">
    <location>
        <begin position="13"/>
        <end position="27"/>
    </location>
</feature>
<keyword evidence="4" id="KW-1185">Reference proteome</keyword>
<feature type="transmembrane region" description="Helical" evidence="2">
    <location>
        <begin position="397"/>
        <end position="415"/>
    </location>
</feature>
<feature type="region of interest" description="Disordered" evidence="1">
    <location>
        <begin position="1"/>
        <end position="64"/>
    </location>
</feature>
<sequence length="507" mass="55718">MSNSETTSQTDASSSLVPESSSSSRIPRSLRRVQGSRQLSMDENSGDENTRESHSTQDPQAVPDADAQIQWPIFFIPRDDQNQHYFTNLRDPNVPQSALTEAAIADQVRRVQTQLGRNLTADEQEHIRSVITDLQPQAKNWGSGEDSDADSADDDPPEHESEADWPPDADMNWNVNNNGDSEWWDEQPVQWDADPEANDHPNAEADPGAEQPHQDRHMLSEIRRTLDDLRLTIGNVDLRLQDVEYGRAQDHDESDERWDGPAKLTSAQALQRECIDALFQRECIDGLIKAVRDVSAAAAAVSSTVAQRANVESTSSPPSAPGGASTSSAPSNGANHNRNSNAQQQQPILPIQYVQQPAVMWMMPNGNPYIPAQSPPPNQQQTDQAQVIRIELPRSTVTLLALAVVMWTIISAILLSERLSDSGVGTYVNSGYNGLETALIFESWGAFVLLTLALVYLGASRGNRQYLESPEEAVTYPTGRSSTRMPFPPASPAGPRNQSYGLQHARS</sequence>
<reference evidence="3" key="2">
    <citation type="submission" date="2023-05" db="EMBL/GenBank/DDBJ databases">
        <authorList>
            <consortium name="Lawrence Berkeley National Laboratory"/>
            <person name="Steindorff A."/>
            <person name="Hensen N."/>
            <person name="Bonometti L."/>
            <person name="Westerberg I."/>
            <person name="Brannstrom I.O."/>
            <person name="Guillou S."/>
            <person name="Cros-Aarteil S."/>
            <person name="Calhoun S."/>
            <person name="Haridas S."/>
            <person name="Kuo A."/>
            <person name="Mondo S."/>
            <person name="Pangilinan J."/>
            <person name="Riley R."/>
            <person name="Labutti K."/>
            <person name="Andreopoulos B."/>
            <person name="Lipzen A."/>
            <person name="Chen C."/>
            <person name="Yanf M."/>
            <person name="Daum C."/>
            <person name="Ng V."/>
            <person name="Clum A."/>
            <person name="Ohm R."/>
            <person name="Martin F."/>
            <person name="Silar P."/>
            <person name="Natvig D."/>
            <person name="Lalanne C."/>
            <person name="Gautier V."/>
            <person name="Ament-Velasquez S.L."/>
            <person name="Kruys A."/>
            <person name="Hutchinson M.I."/>
            <person name="Powell A.J."/>
            <person name="Barry K."/>
            <person name="Miller A.N."/>
            <person name="Grigoriev I.V."/>
            <person name="Debuchy R."/>
            <person name="Gladieux P."/>
            <person name="Thoren M.H."/>
            <person name="Johannesson H."/>
        </authorList>
    </citation>
    <scope>NUCLEOTIDE SEQUENCE</scope>
    <source>
        <strain evidence="3">CBS 508.74</strain>
    </source>
</reference>
<feature type="region of interest" description="Disordered" evidence="1">
    <location>
        <begin position="305"/>
        <end position="346"/>
    </location>
</feature>
<evidence type="ECO:0000256" key="1">
    <source>
        <dbReference type="SAM" id="MobiDB-lite"/>
    </source>
</evidence>
<feature type="region of interest" description="Disordered" evidence="1">
    <location>
        <begin position="131"/>
        <end position="214"/>
    </location>
</feature>
<feature type="compositionally biased region" description="Low complexity" evidence="1">
    <location>
        <begin position="305"/>
        <end position="335"/>
    </location>
</feature>
<feature type="compositionally biased region" description="Polar residues" evidence="1">
    <location>
        <begin position="1"/>
        <end position="12"/>
    </location>
</feature>
<proteinExistence type="predicted"/>
<dbReference type="EMBL" id="MU853352">
    <property type="protein sequence ID" value="KAK4110040.1"/>
    <property type="molecule type" value="Genomic_DNA"/>
</dbReference>
<dbReference type="Proteomes" id="UP001302812">
    <property type="component" value="Unassembled WGS sequence"/>
</dbReference>
<keyword evidence="2" id="KW-1133">Transmembrane helix</keyword>
<name>A0AAN6QGX7_9PEZI</name>
<evidence type="ECO:0000313" key="4">
    <source>
        <dbReference type="Proteomes" id="UP001302812"/>
    </source>
</evidence>
<feature type="compositionally biased region" description="Acidic residues" evidence="1">
    <location>
        <begin position="145"/>
        <end position="167"/>
    </location>
</feature>
<dbReference type="GeneID" id="89942120"/>
<reference evidence="3" key="1">
    <citation type="journal article" date="2023" name="Mol. Phylogenet. Evol.">
        <title>Genome-scale phylogeny and comparative genomics of the fungal order Sordariales.</title>
        <authorList>
            <person name="Hensen N."/>
            <person name="Bonometti L."/>
            <person name="Westerberg I."/>
            <person name="Brannstrom I.O."/>
            <person name="Guillou S."/>
            <person name="Cros-Aarteil S."/>
            <person name="Calhoun S."/>
            <person name="Haridas S."/>
            <person name="Kuo A."/>
            <person name="Mondo S."/>
            <person name="Pangilinan J."/>
            <person name="Riley R."/>
            <person name="LaButti K."/>
            <person name="Andreopoulos B."/>
            <person name="Lipzen A."/>
            <person name="Chen C."/>
            <person name="Yan M."/>
            <person name="Daum C."/>
            <person name="Ng V."/>
            <person name="Clum A."/>
            <person name="Steindorff A."/>
            <person name="Ohm R.A."/>
            <person name="Martin F."/>
            <person name="Silar P."/>
            <person name="Natvig D.O."/>
            <person name="Lalanne C."/>
            <person name="Gautier V."/>
            <person name="Ament-Velasquez S.L."/>
            <person name="Kruys A."/>
            <person name="Hutchinson M.I."/>
            <person name="Powell A.J."/>
            <person name="Barry K."/>
            <person name="Miller A.N."/>
            <person name="Grigoriev I.V."/>
            <person name="Debuchy R."/>
            <person name="Gladieux P."/>
            <person name="Hiltunen Thoren M."/>
            <person name="Johannesson H."/>
        </authorList>
    </citation>
    <scope>NUCLEOTIDE SEQUENCE</scope>
    <source>
        <strain evidence="3">CBS 508.74</strain>
    </source>
</reference>
<feature type="transmembrane region" description="Helical" evidence="2">
    <location>
        <begin position="435"/>
        <end position="457"/>
    </location>
</feature>
<feature type="region of interest" description="Disordered" evidence="1">
    <location>
        <begin position="469"/>
        <end position="507"/>
    </location>
</feature>
<organism evidence="3 4">
    <name type="scientific">Canariomyces notabilis</name>
    <dbReference type="NCBI Taxonomy" id="2074819"/>
    <lineage>
        <taxon>Eukaryota</taxon>
        <taxon>Fungi</taxon>
        <taxon>Dikarya</taxon>
        <taxon>Ascomycota</taxon>
        <taxon>Pezizomycotina</taxon>
        <taxon>Sordariomycetes</taxon>
        <taxon>Sordariomycetidae</taxon>
        <taxon>Sordariales</taxon>
        <taxon>Chaetomiaceae</taxon>
        <taxon>Canariomyces</taxon>
    </lineage>
</organism>